<dbReference type="Pfam" id="PF03576">
    <property type="entry name" value="Peptidase_S58"/>
    <property type="match status" value="1"/>
</dbReference>
<dbReference type="PANTHER" id="PTHR36512:SF3">
    <property type="entry name" value="BLR5678 PROTEIN"/>
    <property type="match status" value="1"/>
</dbReference>
<dbReference type="InterPro" id="IPR006311">
    <property type="entry name" value="TAT_signal"/>
</dbReference>
<protein>
    <submittedName>
        <fullName evidence="4">P1 family peptidase</fullName>
    </submittedName>
</protein>
<keyword evidence="3" id="KW-0732">Signal</keyword>
<dbReference type="InterPro" id="IPR005321">
    <property type="entry name" value="Peptidase_S58_DmpA"/>
</dbReference>
<dbReference type="SUPFAM" id="SSF56266">
    <property type="entry name" value="DmpA/ArgJ-like"/>
    <property type="match status" value="1"/>
</dbReference>
<dbReference type="CDD" id="cd02252">
    <property type="entry name" value="nylC_like"/>
    <property type="match status" value="1"/>
</dbReference>
<dbReference type="InterPro" id="IPR016117">
    <property type="entry name" value="ArgJ-like_dom_sf"/>
</dbReference>
<dbReference type="Gene3D" id="3.60.70.12">
    <property type="entry name" value="L-amino peptidase D-ALA esterase/amidase"/>
    <property type="match status" value="1"/>
</dbReference>
<evidence type="ECO:0000256" key="3">
    <source>
        <dbReference type="SAM" id="SignalP"/>
    </source>
</evidence>
<dbReference type="EMBL" id="CP059572">
    <property type="protein sequence ID" value="QXJ21279.1"/>
    <property type="molecule type" value="Genomic_DNA"/>
</dbReference>
<comment type="similarity">
    <text evidence="1">Belongs to the peptidase S58 family.</text>
</comment>
<gene>
    <name evidence="4" type="ORF">AGRA3207_002116</name>
</gene>
<sequence>MKRSPRTPAVRRAGLALAAVLAATVPLGAAPVPAAAGEPGRTGPRNAITDVPGIEVGHYTDRANITGTTVLIMPKGATAGADVRGGAPGTVNTDLLDPVALQPDVHGLFLSGGSVMGLSAYAGVVQYLREQGLGMKFGGQTVPVVPGAIVFDLGQGADAHDRMEKTPGLDAGYQAAKAATSGPVPMGSVGAGTGTGTGGPSGVRLKGGVGTASIDLGDGLYVGALVVLNSAGKVYNQAAGCELYSLYMEVGNEFGDTRRPPGGCRTSGPGPKSASRPGRTDRKVDENTTIGVVATNATLTAAQAQKMAQVAHDGLARAIRPAHTMGDGDTTFAVSTRMRGAADDRTFEALLDIAAGAFSRASAHAALAATPLGDRPTYCQVFPGACAPRSHGPK</sequence>
<dbReference type="Proteomes" id="UP001049518">
    <property type="component" value="Chromosome"/>
</dbReference>
<name>A0ABX8QTJ1_9ACTN</name>
<organism evidence="4 5">
    <name type="scientific">Actinomadura graeca</name>
    <dbReference type="NCBI Taxonomy" id="2750812"/>
    <lineage>
        <taxon>Bacteria</taxon>
        <taxon>Bacillati</taxon>
        <taxon>Actinomycetota</taxon>
        <taxon>Actinomycetes</taxon>
        <taxon>Streptosporangiales</taxon>
        <taxon>Thermomonosporaceae</taxon>
        <taxon>Actinomadura</taxon>
    </lineage>
</organism>
<feature type="region of interest" description="Disordered" evidence="2">
    <location>
        <begin position="255"/>
        <end position="283"/>
    </location>
</feature>
<keyword evidence="5" id="KW-1185">Reference proteome</keyword>
<feature type="chain" id="PRO_5045620155" evidence="3">
    <location>
        <begin position="30"/>
        <end position="394"/>
    </location>
</feature>
<evidence type="ECO:0000313" key="4">
    <source>
        <dbReference type="EMBL" id="QXJ21279.1"/>
    </source>
</evidence>
<dbReference type="PROSITE" id="PS51318">
    <property type="entry name" value="TAT"/>
    <property type="match status" value="1"/>
</dbReference>
<dbReference type="RefSeq" id="WP_231334422.1">
    <property type="nucleotide sequence ID" value="NZ_CP059572.1"/>
</dbReference>
<accession>A0ABX8QTJ1</accession>
<proteinExistence type="inferred from homology"/>
<evidence type="ECO:0000256" key="1">
    <source>
        <dbReference type="ARBA" id="ARBA00007068"/>
    </source>
</evidence>
<reference evidence="4" key="1">
    <citation type="submission" date="2020-07" db="EMBL/GenBank/DDBJ databases">
        <authorList>
            <person name="Tarantini F.S."/>
            <person name="Hong K.W."/>
            <person name="Chan K.G."/>
        </authorList>
    </citation>
    <scope>NUCLEOTIDE SEQUENCE</scope>
    <source>
        <strain evidence="4">32-07</strain>
    </source>
</reference>
<feature type="signal peptide" evidence="3">
    <location>
        <begin position="1"/>
        <end position="29"/>
    </location>
</feature>
<dbReference type="PANTHER" id="PTHR36512">
    <property type="entry name" value="D-AMINOPEPTIDASE"/>
    <property type="match status" value="1"/>
</dbReference>
<evidence type="ECO:0000256" key="2">
    <source>
        <dbReference type="SAM" id="MobiDB-lite"/>
    </source>
</evidence>
<evidence type="ECO:0000313" key="5">
    <source>
        <dbReference type="Proteomes" id="UP001049518"/>
    </source>
</evidence>